<evidence type="ECO:0000313" key="3">
    <source>
        <dbReference type="Proteomes" id="UP001168146"/>
    </source>
</evidence>
<sequence length="82" mass="8572">ETPYDATSATFSAGSGVTTSSTAQALQPLRTDIADLQAQHVTPNPNAQYSPPSAPASSASDNDYVHVKRPAKQVQTESSPRT</sequence>
<organism evidence="2 3">
    <name type="scientific">Friedmanniomyces endolithicus</name>
    <dbReference type="NCBI Taxonomy" id="329885"/>
    <lineage>
        <taxon>Eukaryota</taxon>
        <taxon>Fungi</taxon>
        <taxon>Dikarya</taxon>
        <taxon>Ascomycota</taxon>
        <taxon>Pezizomycotina</taxon>
        <taxon>Dothideomycetes</taxon>
        <taxon>Dothideomycetidae</taxon>
        <taxon>Mycosphaerellales</taxon>
        <taxon>Teratosphaeriaceae</taxon>
        <taxon>Friedmanniomyces</taxon>
    </lineage>
</organism>
<gene>
    <name evidence="2" type="ORF">LTR82_018201</name>
</gene>
<feature type="region of interest" description="Disordered" evidence="1">
    <location>
        <begin position="1"/>
        <end position="20"/>
    </location>
</feature>
<feature type="compositionally biased region" description="Polar residues" evidence="1">
    <location>
        <begin position="73"/>
        <end position="82"/>
    </location>
</feature>
<feature type="non-terminal residue" evidence="2">
    <location>
        <position position="1"/>
    </location>
</feature>
<proteinExistence type="predicted"/>
<name>A0AAN6IZ08_9PEZI</name>
<dbReference type="AlphaFoldDB" id="A0AAN6IZ08"/>
<reference evidence="2" key="1">
    <citation type="submission" date="2021-12" db="EMBL/GenBank/DDBJ databases">
        <title>Black yeast isolated from Biological Soil Crust.</title>
        <authorList>
            <person name="Kurbessoian T."/>
        </authorList>
    </citation>
    <scope>NUCLEOTIDE SEQUENCE</scope>
    <source>
        <strain evidence="2">CCFEE 5208</strain>
    </source>
</reference>
<comment type="caution">
    <text evidence="2">The sequence shown here is derived from an EMBL/GenBank/DDBJ whole genome shotgun (WGS) entry which is preliminary data.</text>
</comment>
<dbReference type="Proteomes" id="UP001168146">
    <property type="component" value="Unassembled WGS sequence"/>
</dbReference>
<evidence type="ECO:0000313" key="2">
    <source>
        <dbReference type="EMBL" id="KAK0301629.1"/>
    </source>
</evidence>
<feature type="region of interest" description="Disordered" evidence="1">
    <location>
        <begin position="35"/>
        <end position="82"/>
    </location>
</feature>
<accession>A0AAN6IZ08</accession>
<dbReference type="EMBL" id="JASUXU010000331">
    <property type="protein sequence ID" value="KAK0301629.1"/>
    <property type="molecule type" value="Genomic_DNA"/>
</dbReference>
<feature type="compositionally biased region" description="Polar residues" evidence="1">
    <location>
        <begin position="39"/>
        <end position="49"/>
    </location>
</feature>
<evidence type="ECO:0000256" key="1">
    <source>
        <dbReference type="SAM" id="MobiDB-lite"/>
    </source>
</evidence>
<protein>
    <submittedName>
        <fullName evidence="2">Uncharacterized protein</fullName>
    </submittedName>
</protein>